<dbReference type="EC" id="6.1.1.11" evidence="1"/>
<sequence>MPPLFNYKQIISELPILINSSIRRNLPADVVARIRQLPDLYKDVNDLAKQRDAIQHQRNQITDKIKTASKDSPDFKDLIQKANELKPQFQQLDSQLKQLRADLYSTADSIPNLIHECVNDTEPIIKETVNPQNYIDPAPDRDHVKIATELGLIDIESASKVSGTSWYYLTGYGVLLEQALINYALAKAVKNGFQLMAPPTAVRPHVAAACGFRPRDQNNEKQIYTLADEDLCLIGTAEIPMAGWAIDRVLTGLPVLKAGISRCYRAEAGARGRDTKGLYRVHEFSKVELFAWCETADQAENTLEMIRSFQKSVVKELGLCAQVLDMPANDLGASAYRKYDIEAWMPGRGDYGEVTSTSNCLTYQSQRLNTQFKDKDGNLQYAYTLNGTAMAVPRIMVAIIENFYDPRSHSIVIPEVLRPYLSNQERITKLT</sequence>
<keyword evidence="4 9" id="KW-0067">ATP-binding</keyword>
<dbReference type="PRINTS" id="PR00981">
    <property type="entry name" value="TRNASYNTHSER"/>
</dbReference>
<evidence type="ECO:0000313" key="11">
    <source>
        <dbReference type="EMBL" id="ODV90232.1"/>
    </source>
</evidence>
<dbReference type="Gene3D" id="3.30.930.10">
    <property type="entry name" value="Bira Bifunctional Protein, Domain 2"/>
    <property type="match status" value="1"/>
</dbReference>
<dbReference type="Gene3D" id="1.10.287.40">
    <property type="entry name" value="Serine-tRNA synthetase, tRNA binding domain"/>
    <property type="match status" value="1"/>
</dbReference>
<name>A0A1E4TEM7_9ASCO</name>
<organism evidence="11 12">
    <name type="scientific">Tortispora caseinolytica NRRL Y-17796</name>
    <dbReference type="NCBI Taxonomy" id="767744"/>
    <lineage>
        <taxon>Eukaryota</taxon>
        <taxon>Fungi</taxon>
        <taxon>Dikarya</taxon>
        <taxon>Ascomycota</taxon>
        <taxon>Saccharomycotina</taxon>
        <taxon>Trigonopsidomycetes</taxon>
        <taxon>Trigonopsidales</taxon>
        <taxon>Trigonopsidaceae</taxon>
        <taxon>Tortispora</taxon>
    </lineage>
</organism>
<evidence type="ECO:0000313" key="12">
    <source>
        <dbReference type="Proteomes" id="UP000095023"/>
    </source>
</evidence>
<protein>
    <recommendedName>
        <fullName evidence="1">serine--tRNA ligase</fullName>
        <ecNumber evidence="1">6.1.1.11</ecNumber>
    </recommendedName>
    <alternativeName>
        <fullName evidence="6">Seryl-tRNA synthetase</fullName>
    </alternativeName>
    <alternativeName>
        <fullName evidence="7">Seryl-tRNA(Ser) synthetase</fullName>
    </alternativeName>
</protein>
<dbReference type="SUPFAM" id="SSF55681">
    <property type="entry name" value="Class II aaRS and biotin synthetases"/>
    <property type="match status" value="1"/>
</dbReference>
<dbReference type="Pfam" id="PF02403">
    <property type="entry name" value="Seryl_tRNA_N"/>
    <property type="match status" value="1"/>
</dbReference>
<evidence type="ECO:0000256" key="5">
    <source>
        <dbReference type="ARBA" id="ARBA00023146"/>
    </source>
</evidence>
<evidence type="ECO:0000256" key="4">
    <source>
        <dbReference type="ARBA" id="ARBA00022840"/>
    </source>
</evidence>
<dbReference type="InterPro" id="IPR002317">
    <property type="entry name" value="Ser-tRNA-ligase_type_1"/>
</dbReference>
<dbReference type="InterPro" id="IPR015866">
    <property type="entry name" value="Ser-tRNA-synth_1_N"/>
</dbReference>
<dbReference type="GO" id="GO:0005524">
    <property type="term" value="F:ATP binding"/>
    <property type="evidence" value="ECO:0007669"/>
    <property type="project" value="UniProtKB-KW"/>
</dbReference>
<dbReference type="NCBIfam" id="TIGR00414">
    <property type="entry name" value="serS"/>
    <property type="match status" value="1"/>
</dbReference>
<keyword evidence="3" id="KW-0547">Nucleotide-binding</keyword>
<evidence type="ECO:0000256" key="6">
    <source>
        <dbReference type="ARBA" id="ARBA00031113"/>
    </source>
</evidence>
<accession>A0A1E4TEM7</accession>
<evidence type="ECO:0000256" key="7">
    <source>
        <dbReference type="ARBA" id="ARBA00034892"/>
    </source>
</evidence>
<evidence type="ECO:0000256" key="9">
    <source>
        <dbReference type="PIRSR" id="PIRSR001529-2"/>
    </source>
</evidence>
<dbReference type="PROSITE" id="PS50862">
    <property type="entry name" value="AA_TRNA_LIGASE_II"/>
    <property type="match status" value="1"/>
</dbReference>
<feature type="binding site" evidence="9">
    <location>
        <begin position="353"/>
        <end position="356"/>
    </location>
    <ligand>
        <name>ATP</name>
        <dbReference type="ChEBI" id="CHEBI:30616"/>
    </ligand>
</feature>
<feature type="binding site" evidence="9">
    <location>
        <begin position="265"/>
        <end position="267"/>
    </location>
    <ligand>
        <name>ATP</name>
        <dbReference type="ChEBI" id="CHEBI:30616"/>
    </ligand>
</feature>
<dbReference type="InterPro" id="IPR002314">
    <property type="entry name" value="aa-tRNA-synt_IIb"/>
</dbReference>
<dbReference type="InterPro" id="IPR045864">
    <property type="entry name" value="aa-tRNA-synth_II/BPL/LPL"/>
</dbReference>
<feature type="binding site" evidence="8">
    <location>
        <position position="265"/>
    </location>
    <ligand>
        <name>L-serine</name>
        <dbReference type="ChEBI" id="CHEBI:33384"/>
    </ligand>
</feature>
<dbReference type="GO" id="GO:0005739">
    <property type="term" value="C:mitochondrion"/>
    <property type="evidence" value="ECO:0007669"/>
    <property type="project" value="EnsemblFungi"/>
</dbReference>
<feature type="binding site" evidence="8">
    <location>
        <position position="236"/>
    </location>
    <ligand>
        <name>L-serine</name>
        <dbReference type="ChEBI" id="CHEBI:33384"/>
    </ligand>
</feature>
<feature type="binding site" evidence="8">
    <location>
        <position position="288"/>
    </location>
    <ligand>
        <name>L-serine</name>
        <dbReference type="ChEBI" id="CHEBI:33384"/>
    </ligand>
</feature>
<evidence type="ECO:0000256" key="2">
    <source>
        <dbReference type="ARBA" id="ARBA00022598"/>
    </source>
</evidence>
<feature type="site" description="Important for serine binding" evidence="8">
    <location>
        <position position="388"/>
    </location>
</feature>
<dbReference type="EMBL" id="KV453842">
    <property type="protein sequence ID" value="ODV90232.1"/>
    <property type="molecule type" value="Genomic_DNA"/>
</dbReference>
<dbReference type="PIRSF" id="PIRSF001529">
    <property type="entry name" value="Ser-tRNA-synth_IIa"/>
    <property type="match status" value="1"/>
</dbReference>
<dbReference type="OrthoDB" id="10264585at2759"/>
<dbReference type="UniPathway" id="UPA00906">
    <property type="reaction ID" value="UER00895"/>
</dbReference>
<keyword evidence="12" id="KW-1185">Reference proteome</keyword>
<feature type="binding site" evidence="8">
    <location>
        <position position="386"/>
    </location>
    <ligand>
        <name>L-serine</name>
        <dbReference type="ChEBI" id="CHEBI:33384"/>
    </ligand>
</feature>
<dbReference type="PANTHER" id="PTHR11778">
    <property type="entry name" value="SERYL-TRNA SYNTHETASE"/>
    <property type="match status" value="1"/>
</dbReference>
<evidence type="ECO:0000259" key="10">
    <source>
        <dbReference type="PROSITE" id="PS50862"/>
    </source>
</evidence>
<keyword evidence="5" id="KW-0030">Aminoacyl-tRNA synthetase</keyword>
<reference evidence="12" key="1">
    <citation type="submission" date="2016-02" db="EMBL/GenBank/DDBJ databases">
        <title>Comparative genomics of biotechnologically important yeasts.</title>
        <authorList>
            <consortium name="DOE Joint Genome Institute"/>
            <person name="Riley R."/>
            <person name="Haridas S."/>
            <person name="Wolfe K.H."/>
            <person name="Lopes M.R."/>
            <person name="Hittinger C.T."/>
            <person name="Goker M."/>
            <person name="Salamov A."/>
            <person name="Wisecaver J."/>
            <person name="Long T.M."/>
            <person name="Aerts A.L."/>
            <person name="Barry K."/>
            <person name="Choi C."/>
            <person name="Clum A."/>
            <person name="Coughlan A.Y."/>
            <person name="Deshpande S."/>
            <person name="Douglass A.P."/>
            <person name="Hanson S.J."/>
            <person name="Klenk H.-P."/>
            <person name="Labutti K."/>
            <person name="Lapidus A."/>
            <person name="Lindquist E."/>
            <person name="Lipzen A."/>
            <person name="Meier-Kolthoff J.P."/>
            <person name="Ohm R.A."/>
            <person name="Otillar R.P."/>
            <person name="Pangilinan J."/>
            <person name="Peng Y."/>
            <person name="Rokas A."/>
            <person name="Rosa C.A."/>
            <person name="Scheuner C."/>
            <person name="Sibirny A.A."/>
            <person name="Slot J.C."/>
            <person name="Stielow J.B."/>
            <person name="Sun H."/>
            <person name="Kurtzman C.P."/>
            <person name="Blackwell M."/>
            <person name="Jeffries T.W."/>
            <person name="Grigoriev I.V."/>
        </authorList>
    </citation>
    <scope>NUCLEOTIDE SEQUENCE [LARGE SCALE GENOMIC DNA]</scope>
    <source>
        <strain evidence="12">NRRL Y-17796</strain>
    </source>
</reference>
<proteinExistence type="predicted"/>
<dbReference type="GO" id="GO:0070158">
    <property type="term" value="P:mitochondrial seryl-tRNA aminoacylation"/>
    <property type="evidence" value="ECO:0007669"/>
    <property type="project" value="EnsemblFungi"/>
</dbReference>
<gene>
    <name evidence="11" type="ORF">CANCADRAFT_103861</name>
</gene>
<dbReference type="Pfam" id="PF00587">
    <property type="entry name" value="tRNA-synt_2b"/>
    <property type="match status" value="1"/>
</dbReference>
<keyword evidence="2" id="KW-0436">Ligase</keyword>
<evidence type="ECO:0000256" key="1">
    <source>
        <dbReference type="ARBA" id="ARBA00012840"/>
    </source>
</evidence>
<dbReference type="InterPro" id="IPR010978">
    <property type="entry name" value="tRNA-bd_arm"/>
</dbReference>
<dbReference type="InterPro" id="IPR042103">
    <property type="entry name" value="SerRS_1_N_sf"/>
</dbReference>
<dbReference type="SUPFAM" id="SSF46589">
    <property type="entry name" value="tRNA-binding arm"/>
    <property type="match status" value="1"/>
</dbReference>
<evidence type="ECO:0000256" key="3">
    <source>
        <dbReference type="ARBA" id="ARBA00022741"/>
    </source>
</evidence>
<dbReference type="GO" id="GO:0004828">
    <property type="term" value="F:serine-tRNA ligase activity"/>
    <property type="evidence" value="ECO:0007669"/>
    <property type="project" value="UniProtKB-EC"/>
</dbReference>
<feature type="binding site" evidence="9">
    <location>
        <begin position="281"/>
        <end position="284"/>
    </location>
    <ligand>
        <name>ATP</name>
        <dbReference type="ChEBI" id="CHEBI:30616"/>
    </ligand>
</feature>
<dbReference type="AlphaFoldDB" id="A0A1E4TEM7"/>
<dbReference type="Proteomes" id="UP000095023">
    <property type="component" value="Unassembled WGS sequence"/>
</dbReference>
<dbReference type="InterPro" id="IPR006195">
    <property type="entry name" value="aa-tRNA-synth_II"/>
</dbReference>
<evidence type="ECO:0000256" key="8">
    <source>
        <dbReference type="PIRSR" id="PIRSR001529-1"/>
    </source>
</evidence>
<feature type="domain" description="Aminoacyl-transfer RNA synthetases class-II family profile" evidence="10">
    <location>
        <begin position="142"/>
        <end position="419"/>
    </location>
</feature>